<gene>
    <name evidence="2" type="ORF">AMECASPLE_012967</name>
</gene>
<evidence type="ECO:0000313" key="2">
    <source>
        <dbReference type="EMBL" id="MEQ2310797.1"/>
    </source>
</evidence>
<keyword evidence="3" id="KW-1185">Reference proteome</keyword>
<evidence type="ECO:0000313" key="3">
    <source>
        <dbReference type="Proteomes" id="UP001469553"/>
    </source>
</evidence>
<feature type="transmembrane region" description="Helical" evidence="1">
    <location>
        <begin position="297"/>
        <end position="318"/>
    </location>
</feature>
<accession>A0ABV0ZX03</accession>
<dbReference type="EMBL" id="JAHRIP010076067">
    <property type="protein sequence ID" value="MEQ2310797.1"/>
    <property type="molecule type" value="Genomic_DNA"/>
</dbReference>
<organism evidence="2 3">
    <name type="scientific">Ameca splendens</name>
    <dbReference type="NCBI Taxonomy" id="208324"/>
    <lineage>
        <taxon>Eukaryota</taxon>
        <taxon>Metazoa</taxon>
        <taxon>Chordata</taxon>
        <taxon>Craniata</taxon>
        <taxon>Vertebrata</taxon>
        <taxon>Euteleostomi</taxon>
        <taxon>Actinopterygii</taxon>
        <taxon>Neopterygii</taxon>
        <taxon>Teleostei</taxon>
        <taxon>Neoteleostei</taxon>
        <taxon>Acanthomorphata</taxon>
        <taxon>Ovalentaria</taxon>
        <taxon>Atherinomorphae</taxon>
        <taxon>Cyprinodontiformes</taxon>
        <taxon>Goodeidae</taxon>
        <taxon>Ameca</taxon>
    </lineage>
</organism>
<sequence>MGQAEGEELITLWEYLQLGAESCTRQAEVAEEQRVAREQRLPFWGSRLAIPLPGGSQASSFFATPQTVSPEELGDSFFHFQGGSRTNHLPCLFKMGSRTNRLSFRSRRGSRMSRLHSWLLIRGSSEKSCLHFWLLSQRGSRTGRFHSLFLSVRDARTHFLNLLCLSGSTADVQGTARQGPSGFCTIRQGSTVVLGLTSSTAGFLVTDLLIGCSDGALHTDFGLLSGMVRGASGLAVVLLGSVSAQDDHLAARLNSVSARDNLFEYVFMLILPGLVLLSFCLPQAWSHLFLVSPNYLVLFFIGSPCISCLYVSSLVAFVPRCVLGRTYLCSWLYLVMHPMPWPGSGFSAWSVSENNKSRTYSLLLKIFLPLIPSSLMLKIKLESS</sequence>
<feature type="transmembrane region" description="Helical" evidence="1">
    <location>
        <begin position="262"/>
        <end position="285"/>
    </location>
</feature>
<keyword evidence="1" id="KW-1133">Transmembrane helix</keyword>
<name>A0ABV0ZX03_9TELE</name>
<keyword evidence="1" id="KW-0812">Transmembrane</keyword>
<protein>
    <submittedName>
        <fullName evidence="2">Uncharacterized protein</fullName>
    </submittedName>
</protein>
<evidence type="ECO:0000256" key="1">
    <source>
        <dbReference type="SAM" id="Phobius"/>
    </source>
</evidence>
<reference evidence="2 3" key="1">
    <citation type="submission" date="2021-06" db="EMBL/GenBank/DDBJ databases">
        <authorList>
            <person name="Palmer J.M."/>
        </authorList>
    </citation>
    <scope>NUCLEOTIDE SEQUENCE [LARGE SCALE GENOMIC DNA]</scope>
    <source>
        <strain evidence="2 3">AS_MEX2019</strain>
        <tissue evidence="2">Muscle</tissue>
    </source>
</reference>
<keyword evidence="1" id="KW-0472">Membrane</keyword>
<dbReference type="Proteomes" id="UP001469553">
    <property type="component" value="Unassembled WGS sequence"/>
</dbReference>
<proteinExistence type="predicted"/>
<comment type="caution">
    <text evidence="2">The sequence shown here is derived from an EMBL/GenBank/DDBJ whole genome shotgun (WGS) entry which is preliminary data.</text>
</comment>